<dbReference type="CDD" id="cd05233">
    <property type="entry name" value="SDR_c"/>
    <property type="match status" value="1"/>
</dbReference>
<proteinExistence type="inferred from homology"/>
<keyword evidence="2" id="KW-0560">Oxidoreductase</keyword>
<dbReference type="PANTHER" id="PTHR43477">
    <property type="entry name" value="DIHYDROANTICAPSIN 7-DEHYDROGENASE"/>
    <property type="match status" value="1"/>
</dbReference>
<evidence type="ECO:0000259" key="3">
    <source>
        <dbReference type="SMART" id="SM00822"/>
    </source>
</evidence>
<organism evidence="4 5">
    <name type="scientific">Actinospica acidiphila</name>
    <dbReference type="NCBI Taxonomy" id="304899"/>
    <lineage>
        <taxon>Bacteria</taxon>
        <taxon>Bacillati</taxon>
        <taxon>Actinomycetota</taxon>
        <taxon>Actinomycetes</taxon>
        <taxon>Catenulisporales</taxon>
        <taxon>Actinospicaceae</taxon>
        <taxon>Actinospica</taxon>
    </lineage>
</organism>
<dbReference type="InterPro" id="IPR051122">
    <property type="entry name" value="SDR_DHRS6-like"/>
</dbReference>
<dbReference type="AlphaFoldDB" id="A0A9X5HCY8"/>
<comment type="similarity">
    <text evidence="1">Belongs to the short-chain dehydrogenases/reductases (SDR) family.</text>
</comment>
<dbReference type="RefSeq" id="WP_163090290.1">
    <property type="nucleotide sequence ID" value="NZ_JAAGNA010000825.1"/>
</dbReference>
<keyword evidence="5" id="KW-1185">Reference proteome</keyword>
<evidence type="ECO:0000256" key="1">
    <source>
        <dbReference type="ARBA" id="ARBA00006484"/>
    </source>
</evidence>
<comment type="caution">
    <text evidence="4">The sequence shown here is derived from an EMBL/GenBank/DDBJ whole genome shotgun (WGS) entry which is preliminary data.</text>
</comment>
<dbReference type="SUPFAM" id="SSF51735">
    <property type="entry name" value="NAD(P)-binding Rossmann-fold domains"/>
    <property type="match status" value="1"/>
</dbReference>
<evidence type="ECO:0000313" key="4">
    <source>
        <dbReference type="EMBL" id="NEC51542.1"/>
    </source>
</evidence>
<dbReference type="Proteomes" id="UP000471745">
    <property type="component" value="Unassembled WGS sequence"/>
</dbReference>
<evidence type="ECO:0000256" key="2">
    <source>
        <dbReference type="ARBA" id="ARBA00023002"/>
    </source>
</evidence>
<dbReference type="GO" id="GO:0016491">
    <property type="term" value="F:oxidoreductase activity"/>
    <property type="evidence" value="ECO:0007669"/>
    <property type="project" value="UniProtKB-KW"/>
</dbReference>
<evidence type="ECO:0000313" key="5">
    <source>
        <dbReference type="Proteomes" id="UP000471745"/>
    </source>
</evidence>
<dbReference type="Pfam" id="PF13561">
    <property type="entry name" value="adh_short_C2"/>
    <property type="match status" value="1"/>
</dbReference>
<sequence length="248" mass="25383">MASDAPLPRDLAGQTVVVIGASSGIGLATAHQARRHGARVVMAGRDRERLDRAAADVGAERTATVDAADSEALRRFFADLAGPVDHVVSTAGAPWYMPLAEMDVDEARAVFGRRLALTLGVAKYGAAVVRDAGTLVFVGGTGGRRPSVGGAVTSALTAALPALTAGLALELAPVRVNLVAPGFVDTPLSASLLGDGLEARREQLRAALPIRRVVGPDDVAALAVHLMCNEAVTGATYDIDGGQQLVPP</sequence>
<dbReference type="PANTHER" id="PTHR43477:SF1">
    <property type="entry name" value="DIHYDROANTICAPSIN 7-DEHYDROGENASE"/>
    <property type="match status" value="1"/>
</dbReference>
<dbReference type="SMART" id="SM00822">
    <property type="entry name" value="PKS_KR"/>
    <property type="match status" value="1"/>
</dbReference>
<gene>
    <name evidence="4" type="ORF">G3I18_23715</name>
</gene>
<feature type="domain" description="Ketoreductase" evidence="3">
    <location>
        <begin position="14"/>
        <end position="187"/>
    </location>
</feature>
<dbReference type="PRINTS" id="PR00081">
    <property type="entry name" value="GDHRDH"/>
</dbReference>
<dbReference type="Gene3D" id="3.40.50.720">
    <property type="entry name" value="NAD(P)-binding Rossmann-like Domain"/>
    <property type="match status" value="1"/>
</dbReference>
<dbReference type="InterPro" id="IPR057326">
    <property type="entry name" value="KR_dom"/>
</dbReference>
<reference evidence="4 5" key="1">
    <citation type="submission" date="2020-01" db="EMBL/GenBank/DDBJ databases">
        <title>Insect and environment-associated Actinomycetes.</title>
        <authorList>
            <person name="Currrie C."/>
            <person name="Chevrette M."/>
            <person name="Carlson C."/>
            <person name="Stubbendieck R."/>
            <person name="Wendt-Pienkowski E."/>
        </authorList>
    </citation>
    <scope>NUCLEOTIDE SEQUENCE [LARGE SCALE GENOMIC DNA]</scope>
    <source>
        <strain evidence="4 5">SID8189</strain>
    </source>
</reference>
<protein>
    <submittedName>
        <fullName evidence="4">SDR family oxidoreductase</fullName>
    </submittedName>
</protein>
<accession>A0A9X5HCY8</accession>
<dbReference type="InterPro" id="IPR036291">
    <property type="entry name" value="NAD(P)-bd_dom_sf"/>
</dbReference>
<dbReference type="EMBL" id="JAAGNA010000825">
    <property type="protein sequence ID" value="NEC51542.1"/>
    <property type="molecule type" value="Genomic_DNA"/>
</dbReference>
<dbReference type="InterPro" id="IPR002347">
    <property type="entry name" value="SDR_fam"/>
</dbReference>
<name>A0A9X5HCY8_9ACTN</name>